<feature type="transmembrane region" description="Helical" evidence="6">
    <location>
        <begin position="404"/>
        <end position="429"/>
    </location>
</feature>
<accession>A0A2V5HRD3</accession>
<keyword evidence="4 6" id="KW-0472">Membrane</keyword>
<dbReference type="Gene3D" id="1.20.1250.20">
    <property type="entry name" value="MFS general substrate transporter like domains"/>
    <property type="match status" value="1"/>
</dbReference>
<feature type="transmembrane region" description="Helical" evidence="6">
    <location>
        <begin position="181"/>
        <end position="201"/>
    </location>
</feature>
<feature type="region of interest" description="Disordered" evidence="5">
    <location>
        <begin position="1"/>
        <end position="69"/>
    </location>
</feature>
<dbReference type="AlphaFoldDB" id="A0A2V5HRD3"/>
<feature type="transmembrane region" description="Helical" evidence="6">
    <location>
        <begin position="247"/>
        <end position="270"/>
    </location>
</feature>
<comment type="subcellular location">
    <subcellularLocation>
        <location evidence="1">Membrane</location>
        <topology evidence="1">Multi-pass membrane protein</topology>
    </subcellularLocation>
</comment>
<dbReference type="OMA" id="NPQCQIP"/>
<feature type="transmembrane region" description="Helical" evidence="6">
    <location>
        <begin position="276"/>
        <end position="298"/>
    </location>
</feature>
<dbReference type="EMBL" id="KZ825210">
    <property type="protein sequence ID" value="PYI14477.1"/>
    <property type="molecule type" value="Genomic_DNA"/>
</dbReference>
<feature type="compositionally biased region" description="Low complexity" evidence="5">
    <location>
        <begin position="20"/>
        <end position="32"/>
    </location>
</feature>
<dbReference type="PANTHER" id="PTHR23507:SF40">
    <property type="entry name" value="TETRACYCLINE-EFFLUX TRANSPORTER"/>
    <property type="match status" value="1"/>
</dbReference>
<gene>
    <name evidence="7" type="ORF">BO99DRAFT_476986</name>
</gene>
<evidence type="ECO:0000256" key="5">
    <source>
        <dbReference type="SAM" id="MobiDB-lite"/>
    </source>
</evidence>
<reference evidence="7 8" key="1">
    <citation type="submission" date="2018-02" db="EMBL/GenBank/DDBJ databases">
        <title>The genomes of Aspergillus section Nigri reveals drivers in fungal speciation.</title>
        <authorList>
            <consortium name="DOE Joint Genome Institute"/>
            <person name="Vesth T.C."/>
            <person name="Nybo J."/>
            <person name="Theobald S."/>
            <person name="Brandl J."/>
            <person name="Frisvad J.C."/>
            <person name="Nielsen K.F."/>
            <person name="Lyhne E.K."/>
            <person name="Kogle M.E."/>
            <person name="Kuo A."/>
            <person name="Riley R."/>
            <person name="Clum A."/>
            <person name="Nolan M."/>
            <person name="Lipzen A."/>
            <person name="Salamov A."/>
            <person name="Henrissat B."/>
            <person name="Wiebenga A."/>
            <person name="De vries R.P."/>
            <person name="Grigoriev I.V."/>
            <person name="Mortensen U.H."/>
            <person name="Andersen M.R."/>
            <person name="Baker S.E."/>
        </authorList>
    </citation>
    <scope>NUCLEOTIDE SEQUENCE [LARGE SCALE GENOMIC DNA]</scope>
    <source>
        <strain evidence="7 8">CBS 115571</strain>
    </source>
</reference>
<feature type="compositionally biased region" description="Acidic residues" evidence="5">
    <location>
        <begin position="593"/>
        <end position="604"/>
    </location>
</feature>
<keyword evidence="8" id="KW-1185">Reference proteome</keyword>
<organism evidence="7 8">
    <name type="scientific">Aspergillus violaceofuscus (strain CBS 115571)</name>
    <dbReference type="NCBI Taxonomy" id="1450538"/>
    <lineage>
        <taxon>Eukaryota</taxon>
        <taxon>Fungi</taxon>
        <taxon>Dikarya</taxon>
        <taxon>Ascomycota</taxon>
        <taxon>Pezizomycotina</taxon>
        <taxon>Eurotiomycetes</taxon>
        <taxon>Eurotiomycetidae</taxon>
        <taxon>Eurotiales</taxon>
        <taxon>Aspergillaceae</taxon>
        <taxon>Aspergillus</taxon>
    </lineage>
</organism>
<evidence type="ECO:0000313" key="8">
    <source>
        <dbReference type="Proteomes" id="UP000249829"/>
    </source>
</evidence>
<name>A0A2V5HRD3_ASPV1</name>
<feature type="transmembrane region" description="Helical" evidence="6">
    <location>
        <begin position="213"/>
        <end position="235"/>
    </location>
</feature>
<feature type="transmembrane region" description="Helical" evidence="6">
    <location>
        <begin position="542"/>
        <end position="562"/>
    </location>
</feature>
<dbReference type="SUPFAM" id="SSF103473">
    <property type="entry name" value="MFS general substrate transporter"/>
    <property type="match status" value="1"/>
</dbReference>
<dbReference type="GO" id="GO:0016020">
    <property type="term" value="C:membrane"/>
    <property type="evidence" value="ECO:0007669"/>
    <property type="project" value="UniProtKB-SubCell"/>
</dbReference>
<dbReference type="InterPro" id="IPR036259">
    <property type="entry name" value="MFS_trans_sf"/>
</dbReference>
<feature type="transmembrane region" description="Helical" evidence="6">
    <location>
        <begin position="152"/>
        <end position="169"/>
    </location>
</feature>
<protein>
    <submittedName>
        <fullName evidence="7">MFS transporter</fullName>
    </submittedName>
</protein>
<evidence type="ECO:0000256" key="1">
    <source>
        <dbReference type="ARBA" id="ARBA00004141"/>
    </source>
</evidence>
<feature type="region of interest" description="Disordered" evidence="5">
    <location>
        <begin position="587"/>
        <end position="617"/>
    </location>
</feature>
<dbReference type="STRING" id="1450538.A0A2V5HRD3"/>
<dbReference type="Proteomes" id="UP000249829">
    <property type="component" value="Unassembled WGS sequence"/>
</dbReference>
<evidence type="ECO:0000256" key="3">
    <source>
        <dbReference type="ARBA" id="ARBA00022989"/>
    </source>
</evidence>
<dbReference type="Pfam" id="PF07690">
    <property type="entry name" value="MFS_1"/>
    <property type="match status" value="1"/>
</dbReference>
<dbReference type="InterPro" id="IPR011701">
    <property type="entry name" value="MFS"/>
</dbReference>
<sequence>MTGIAPQTRGDTPPADVDYHSSLRARSNAASAHSEHHEQTPLLGDNRPSRDSDETSLSPSGHDYDNEDESPRHNWWKASVFWLFPFLILYMLGFGGTAVPKINLMVTLVCKDYMAKKASQNPGFTYLPVIIGSDNAQCQIPEVQSQVARFQLYYNLVAGVLSALVCPRLGHLSDRHGRTRVIALSTLATVVGEAITLFVAAQPDLVSVNVLLVAAFVDGLGGSFTTIMALTASYASDCTAPAHRSVAFGYLYGALFSGLAAGPLLAAILIKRTGQVLDVFTASLVLHILFLVTILLVVPESLSARRQAGFRDRHRKHLHDQPPTSLWDTLNPKHLLTPLAVLLPPVGRPSPLFPNAGGATPALRRNIILLTTLDTLAFGVALGSAQVIIMYAEYKFGWGNVESSLFISSISIIRVLNLFVIYPIITAIFQPALTQTPAPQHHIPGSTPYEITLIRISILLDTLGNIGYAIAFNGALMTFSGVILALGGMGVPTLQSALTKHVPREGLGQILGAKGLLHALARIFAPSVCSLIYSVTVGRFTPAIFVVLAAVFGAAAAASWWIRPFVGLDDAALRSSALLFNEEGNTFSRAESEGSESESEESEAAEVVRLADEPVLP</sequence>
<feature type="transmembrane region" description="Helical" evidence="6">
    <location>
        <begin position="476"/>
        <end position="494"/>
    </location>
</feature>
<evidence type="ECO:0000256" key="2">
    <source>
        <dbReference type="ARBA" id="ARBA00022692"/>
    </source>
</evidence>
<evidence type="ECO:0000256" key="6">
    <source>
        <dbReference type="SAM" id="Phobius"/>
    </source>
</evidence>
<evidence type="ECO:0000256" key="4">
    <source>
        <dbReference type="ARBA" id="ARBA00023136"/>
    </source>
</evidence>
<feature type="transmembrane region" description="Helical" evidence="6">
    <location>
        <begin position="80"/>
        <end position="99"/>
    </location>
</feature>
<evidence type="ECO:0000313" key="7">
    <source>
        <dbReference type="EMBL" id="PYI14477.1"/>
    </source>
</evidence>
<keyword evidence="2 6" id="KW-0812">Transmembrane</keyword>
<dbReference type="PANTHER" id="PTHR23507">
    <property type="entry name" value="ZGC:174356"/>
    <property type="match status" value="1"/>
</dbReference>
<dbReference type="GO" id="GO:0022857">
    <property type="term" value="F:transmembrane transporter activity"/>
    <property type="evidence" value="ECO:0007669"/>
    <property type="project" value="InterPro"/>
</dbReference>
<feature type="transmembrane region" description="Helical" evidence="6">
    <location>
        <begin position="367"/>
        <end position="392"/>
    </location>
</feature>
<proteinExistence type="predicted"/>
<keyword evidence="3 6" id="KW-1133">Transmembrane helix</keyword>